<evidence type="ECO:0000313" key="4">
    <source>
        <dbReference type="Proteomes" id="UP000284407"/>
    </source>
</evidence>
<feature type="domain" description="DUF1206" evidence="2">
    <location>
        <begin position="120"/>
        <end position="182"/>
    </location>
</feature>
<dbReference type="Proteomes" id="UP000284407">
    <property type="component" value="Unassembled WGS sequence"/>
</dbReference>
<organism evidence="3 4">
    <name type="scientific">Sulfitobacter guttiformis</name>
    <dbReference type="NCBI Taxonomy" id="74349"/>
    <lineage>
        <taxon>Bacteria</taxon>
        <taxon>Pseudomonadati</taxon>
        <taxon>Pseudomonadota</taxon>
        <taxon>Alphaproteobacteria</taxon>
        <taxon>Rhodobacterales</taxon>
        <taxon>Roseobacteraceae</taxon>
        <taxon>Sulfitobacter</taxon>
    </lineage>
</organism>
<feature type="transmembrane region" description="Helical" evidence="1">
    <location>
        <begin position="38"/>
        <end position="56"/>
    </location>
</feature>
<feature type="transmembrane region" description="Helical" evidence="1">
    <location>
        <begin position="207"/>
        <end position="228"/>
    </location>
</feature>
<evidence type="ECO:0000256" key="1">
    <source>
        <dbReference type="SAM" id="Phobius"/>
    </source>
</evidence>
<feature type="transmembrane region" description="Helical" evidence="1">
    <location>
        <begin position="158"/>
        <end position="178"/>
    </location>
</feature>
<protein>
    <submittedName>
        <fullName evidence="3">Uncharacterized protein DUF1206</fullName>
    </submittedName>
</protein>
<dbReference type="STRING" id="1443111.Z949_3069"/>
<dbReference type="Pfam" id="PF06724">
    <property type="entry name" value="DUF1206"/>
    <property type="match status" value="3"/>
</dbReference>
<dbReference type="RefSeq" id="WP_051567218.1">
    <property type="nucleotide sequence ID" value="NZ_RAQK01000001.1"/>
</dbReference>
<feature type="domain" description="DUF1206" evidence="2">
    <location>
        <begin position="205"/>
        <end position="274"/>
    </location>
</feature>
<proteinExistence type="predicted"/>
<sequence>MAFAEFLRKHVVPRRSDILSDINPDDFAWAMPIMRAGYGGRGIVYLVVAGVSLWSVWHGGEAEGAESAMRSMDGLIGMFIVSIIAAGMFAYAIWRCIDSFWDLEAFGTSARGIFARTAMVITGLLHSVIGVLAVAALGYRNSGDGGRSLLAAVMQTPLGPWIIGSAGVATVGAGLYYINKGFSQSYRDDLQANHFTLHWNPLLRAGLCAQGISILIVGALIVYAAATVDASKAGGLGSAFDWLHDQSFGTPLVIVLCLGLLCFSLFCFVNAAFRIIPKASDKSVKNLASQISM</sequence>
<gene>
    <name evidence="3" type="ORF">C8N30_1069</name>
</gene>
<comment type="caution">
    <text evidence="3">The sequence shown here is derived from an EMBL/GenBank/DDBJ whole genome shotgun (WGS) entry which is preliminary data.</text>
</comment>
<evidence type="ECO:0000259" key="2">
    <source>
        <dbReference type="Pfam" id="PF06724"/>
    </source>
</evidence>
<keyword evidence="4" id="KW-1185">Reference proteome</keyword>
<feature type="domain" description="DUF1206" evidence="2">
    <location>
        <begin position="36"/>
        <end position="101"/>
    </location>
</feature>
<dbReference type="InterPro" id="IPR009597">
    <property type="entry name" value="DUF1206"/>
</dbReference>
<accession>A0A420DQQ0</accession>
<feature type="transmembrane region" description="Helical" evidence="1">
    <location>
        <begin position="76"/>
        <end position="97"/>
    </location>
</feature>
<reference evidence="3 4" key="1">
    <citation type="submission" date="2018-09" db="EMBL/GenBank/DDBJ databases">
        <title>Genomic Encyclopedia of Archaeal and Bacterial Type Strains, Phase II (KMG-II): from individual species to whole genera.</title>
        <authorList>
            <person name="Goeker M."/>
        </authorList>
    </citation>
    <scope>NUCLEOTIDE SEQUENCE [LARGE SCALE GENOMIC DNA]</scope>
    <source>
        <strain evidence="3 4">DSM 11458</strain>
    </source>
</reference>
<keyword evidence="1" id="KW-1133">Transmembrane helix</keyword>
<keyword evidence="1" id="KW-0812">Transmembrane</keyword>
<dbReference type="OrthoDB" id="5702018at2"/>
<name>A0A420DQQ0_9RHOB</name>
<feature type="transmembrane region" description="Helical" evidence="1">
    <location>
        <begin position="118"/>
        <end position="138"/>
    </location>
</feature>
<dbReference type="EMBL" id="RAQK01000001">
    <property type="protein sequence ID" value="RKE96508.1"/>
    <property type="molecule type" value="Genomic_DNA"/>
</dbReference>
<feature type="transmembrane region" description="Helical" evidence="1">
    <location>
        <begin position="248"/>
        <end position="273"/>
    </location>
</feature>
<evidence type="ECO:0000313" key="3">
    <source>
        <dbReference type="EMBL" id="RKE96508.1"/>
    </source>
</evidence>
<keyword evidence="1" id="KW-0472">Membrane</keyword>
<dbReference type="AlphaFoldDB" id="A0A420DQQ0"/>